<gene>
    <name evidence="1" type="ORF">BDY17DRAFT_35246</name>
</gene>
<dbReference type="OrthoDB" id="62952at2759"/>
<dbReference type="RefSeq" id="XP_033586838.1">
    <property type="nucleotide sequence ID" value="XM_033738219.1"/>
</dbReference>
<accession>A0A6A6PJM3</accession>
<evidence type="ECO:0000313" key="1">
    <source>
        <dbReference type="EMBL" id="KAF2480268.1"/>
    </source>
</evidence>
<keyword evidence="2" id="KW-1185">Reference proteome</keyword>
<dbReference type="EMBL" id="MU001640">
    <property type="protein sequence ID" value="KAF2480268.1"/>
    <property type="molecule type" value="Genomic_DNA"/>
</dbReference>
<proteinExistence type="predicted"/>
<evidence type="ECO:0000313" key="2">
    <source>
        <dbReference type="Proteomes" id="UP000799767"/>
    </source>
</evidence>
<dbReference type="AlphaFoldDB" id="A0A6A6PJM3"/>
<name>A0A6A6PJM3_9PEZI</name>
<organism evidence="1 2">
    <name type="scientific">Neohortaea acidophila</name>
    <dbReference type="NCBI Taxonomy" id="245834"/>
    <lineage>
        <taxon>Eukaryota</taxon>
        <taxon>Fungi</taxon>
        <taxon>Dikarya</taxon>
        <taxon>Ascomycota</taxon>
        <taxon>Pezizomycotina</taxon>
        <taxon>Dothideomycetes</taxon>
        <taxon>Dothideomycetidae</taxon>
        <taxon>Mycosphaerellales</taxon>
        <taxon>Teratosphaeriaceae</taxon>
        <taxon>Neohortaea</taxon>
    </lineage>
</organism>
<protein>
    <submittedName>
        <fullName evidence="1">Uncharacterized protein</fullName>
    </submittedName>
</protein>
<reference evidence="1" key="1">
    <citation type="journal article" date="2020" name="Stud. Mycol.">
        <title>101 Dothideomycetes genomes: a test case for predicting lifestyles and emergence of pathogens.</title>
        <authorList>
            <person name="Haridas S."/>
            <person name="Albert R."/>
            <person name="Binder M."/>
            <person name="Bloem J."/>
            <person name="Labutti K."/>
            <person name="Salamov A."/>
            <person name="Andreopoulos B."/>
            <person name="Baker S."/>
            <person name="Barry K."/>
            <person name="Bills G."/>
            <person name="Bluhm B."/>
            <person name="Cannon C."/>
            <person name="Castanera R."/>
            <person name="Culley D."/>
            <person name="Daum C."/>
            <person name="Ezra D."/>
            <person name="Gonzalez J."/>
            <person name="Henrissat B."/>
            <person name="Kuo A."/>
            <person name="Liang C."/>
            <person name="Lipzen A."/>
            <person name="Lutzoni F."/>
            <person name="Magnuson J."/>
            <person name="Mondo S."/>
            <person name="Nolan M."/>
            <person name="Ohm R."/>
            <person name="Pangilinan J."/>
            <person name="Park H.-J."/>
            <person name="Ramirez L."/>
            <person name="Alfaro M."/>
            <person name="Sun H."/>
            <person name="Tritt A."/>
            <person name="Yoshinaga Y."/>
            <person name="Zwiers L.-H."/>
            <person name="Turgeon B."/>
            <person name="Goodwin S."/>
            <person name="Spatafora J."/>
            <person name="Crous P."/>
            <person name="Grigoriev I."/>
        </authorList>
    </citation>
    <scope>NUCLEOTIDE SEQUENCE</scope>
    <source>
        <strain evidence="1">CBS 113389</strain>
    </source>
</reference>
<sequence>MLRGPGGRTCSLQVALTSLPLTTSLPQLLHTTAPSANHHSFCKPPQRLQTTTTSASQPKIIDLVGCKMDVILGDNRYWTWEPDHHPDHAELHKRANELGCTRDIGDWTKEKLTSWLRRRKRELPIYEQCSDAELATFIRQRNLAISPPAKETALETQTWSLRTGAIEVLEAADDAMAFHRFLDLPPELRKLVYEWHVKGFPEAIILPAKPPIAQTCHLIREEVLPVFYSQLSIEIFFELQTNDKGNRIRQRNETNLFLLYMRPKDYQYLNMIDIAVMDEDSGSIEVDCSVALMKTTSSYRVAVGNVDRDAAGVLGTTDDCPHKDILERRLKEVLDGMVARGGTLQFTAYDIYSMRYAIERGWREFDDWRK</sequence>
<dbReference type="Proteomes" id="UP000799767">
    <property type="component" value="Unassembled WGS sequence"/>
</dbReference>
<dbReference type="GeneID" id="54479221"/>